<dbReference type="AlphaFoldDB" id="A0A106BWZ5"/>
<name>A0A106BWZ5_SHEFR</name>
<dbReference type="Proteomes" id="UP000055702">
    <property type="component" value="Unassembled WGS sequence"/>
</dbReference>
<protein>
    <submittedName>
        <fullName evidence="2">Uroporphyrinogen decarboxylase</fullName>
    </submittedName>
</protein>
<evidence type="ECO:0000256" key="1">
    <source>
        <dbReference type="SAM" id="Phobius"/>
    </source>
</evidence>
<feature type="transmembrane region" description="Helical" evidence="1">
    <location>
        <begin position="6"/>
        <end position="22"/>
    </location>
</feature>
<accession>A0A106BWZ5</accession>
<gene>
    <name evidence="2" type="ORF">AWJ07_08820</name>
</gene>
<evidence type="ECO:0000313" key="3">
    <source>
        <dbReference type="Proteomes" id="UP000055702"/>
    </source>
</evidence>
<dbReference type="RefSeq" id="WP_059747510.1">
    <property type="nucleotide sequence ID" value="NZ_LRDC01000062.1"/>
</dbReference>
<keyword evidence="1" id="KW-1133">Transmembrane helix</keyword>
<organism evidence="2">
    <name type="scientific">Shewanella frigidimarina</name>
    <dbReference type="NCBI Taxonomy" id="56812"/>
    <lineage>
        <taxon>Bacteria</taxon>
        <taxon>Pseudomonadati</taxon>
        <taxon>Pseudomonadota</taxon>
        <taxon>Gammaproteobacteria</taxon>
        <taxon>Alteromonadales</taxon>
        <taxon>Shewanellaceae</taxon>
        <taxon>Shewanella</taxon>
    </lineage>
</organism>
<evidence type="ECO:0000313" key="2">
    <source>
        <dbReference type="EMBL" id="KVX00183.1"/>
    </source>
</evidence>
<dbReference type="Gene3D" id="1.20.1280.290">
    <property type="match status" value="1"/>
</dbReference>
<keyword evidence="1" id="KW-0472">Membrane</keyword>
<keyword evidence="1" id="KW-0812">Transmembrane</keyword>
<reference evidence="2 3" key="1">
    <citation type="submission" date="2016-01" db="EMBL/GenBank/DDBJ databases">
        <title>Draft genome of the antarctic isolate Shewanella frigidimarina Ag06-30.</title>
        <authorList>
            <person name="Parmeciano Di Noto G."/>
            <person name="Vazquez S."/>
            <person name="Mac Cormack W."/>
            <person name="Iriarte A."/>
            <person name="Quiroga C."/>
        </authorList>
    </citation>
    <scope>NUCLEOTIDE SEQUENCE [LARGE SCALE GENOMIC DNA]</scope>
    <source>
        <strain evidence="2 3">Ag06-30</strain>
    </source>
</reference>
<proteinExistence type="predicted"/>
<sequence>MENINIIEVLGYAASVMVAISLMMKDIVLLRWLNFVGCSFFVAYGYAIEAWPVAGMNAFVACINIFHLIKIYRNKSAQPQTT</sequence>
<dbReference type="EMBL" id="LRDC01000062">
    <property type="protein sequence ID" value="KVX00183.1"/>
    <property type="molecule type" value="Genomic_DNA"/>
</dbReference>
<comment type="caution">
    <text evidence="2">The sequence shown here is derived from an EMBL/GenBank/DDBJ whole genome shotgun (WGS) entry which is preliminary data.</text>
</comment>
<feature type="transmembrane region" description="Helical" evidence="1">
    <location>
        <begin position="53"/>
        <end position="72"/>
    </location>
</feature>